<dbReference type="GO" id="GO:0005524">
    <property type="term" value="F:ATP binding"/>
    <property type="evidence" value="ECO:0007669"/>
    <property type="project" value="UniProtKB-KW"/>
</dbReference>
<evidence type="ECO:0000256" key="1">
    <source>
        <dbReference type="ARBA" id="ARBA00022694"/>
    </source>
</evidence>
<dbReference type="OrthoDB" id="9769796at2"/>
<dbReference type="RefSeq" id="WP_092067506.1">
    <property type="nucleotide sequence ID" value="NZ_FNHB01000001.1"/>
</dbReference>
<dbReference type="AlphaFoldDB" id="A0A1G9L7B4"/>
<dbReference type="HAMAP" id="MF_01539">
    <property type="entry name" value="TmcAL"/>
    <property type="match status" value="1"/>
</dbReference>
<keyword evidence="2" id="KW-0067">ATP-binding</keyword>
<dbReference type="Proteomes" id="UP000214880">
    <property type="component" value="Unassembled WGS sequence"/>
</dbReference>
<dbReference type="EC" id="6.3.4.-" evidence="2"/>
<proteinExistence type="inferred from homology"/>
<evidence type="ECO:0000313" key="4">
    <source>
        <dbReference type="Proteomes" id="UP000214880"/>
    </source>
</evidence>
<keyword evidence="2" id="KW-0820">tRNA-binding</keyword>
<keyword evidence="2" id="KW-0547">Nucleotide-binding</keyword>
<dbReference type="PANTHER" id="PTHR37825">
    <property type="entry name" value="TRNA(MET) CYTIDINE ACETATE LIGASE"/>
    <property type="match status" value="1"/>
</dbReference>
<dbReference type="PANTHER" id="PTHR37825:SF1">
    <property type="entry name" value="TRNA(MET) CYTIDINE ACETATE LIGASE"/>
    <property type="match status" value="1"/>
</dbReference>
<comment type="subcellular location">
    <subcellularLocation>
        <location evidence="2">Cytoplasm</location>
    </subcellularLocation>
</comment>
<feature type="binding site" evidence="2">
    <location>
        <position position="185"/>
    </location>
    <ligand>
        <name>ATP</name>
        <dbReference type="ChEBI" id="CHEBI:30616"/>
    </ligand>
</feature>
<keyword evidence="2" id="KW-0694">RNA-binding</keyword>
<feature type="binding site" evidence="2">
    <location>
        <position position="160"/>
    </location>
    <ligand>
        <name>ATP</name>
        <dbReference type="ChEBI" id="CHEBI:30616"/>
    </ligand>
</feature>
<comment type="caution">
    <text evidence="2">Lacks conserved residue(s) required for the propagation of feature annotation.</text>
</comment>
<dbReference type="STRING" id="146817.SAMN04488502_101262"/>
<dbReference type="GO" id="GO:0000049">
    <property type="term" value="F:tRNA binding"/>
    <property type="evidence" value="ECO:0007669"/>
    <property type="project" value="UniProtKB-KW"/>
</dbReference>
<dbReference type="Pfam" id="PF05636">
    <property type="entry name" value="HIGH_NTase1"/>
    <property type="match status" value="1"/>
</dbReference>
<keyword evidence="3" id="KW-0808">Transferase</keyword>
<gene>
    <name evidence="2" type="primary">tmcAL</name>
    <name evidence="3" type="ORF">SAMN04488502_101262</name>
</gene>
<keyword evidence="2" id="KW-0963">Cytoplasm</keyword>
<dbReference type="SUPFAM" id="SSF52374">
    <property type="entry name" value="Nucleotidylyl transferase"/>
    <property type="match status" value="1"/>
</dbReference>
<accession>A0A1G9L7B4</accession>
<comment type="similarity">
    <text evidence="2">Belongs to the TmcAL family.</text>
</comment>
<evidence type="ECO:0000256" key="2">
    <source>
        <dbReference type="HAMAP-Rule" id="MF_01539"/>
    </source>
</evidence>
<name>A0A1G9L7B4_9FIRM</name>
<feature type="binding site" evidence="2">
    <location>
        <begin position="7"/>
        <end position="20"/>
    </location>
    <ligand>
        <name>ATP</name>
        <dbReference type="ChEBI" id="CHEBI:30616"/>
    </ligand>
</feature>
<dbReference type="InterPro" id="IPR008513">
    <property type="entry name" value="tRNA(Met)_cyd_acetate_ligase"/>
</dbReference>
<dbReference type="InterPro" id="IPR014729">
    <property type="entry name" value="Rossmann-like_a/b/a_fold"/>
</dbReference>
<dbReference type="GO" id="GO:0016879">
    <property type="term" value="F:ligase activity, forming carbon-nitrogen bonds"/>
    <property type="evidence" value="ECO:0007669"/>
    <property type="project" value="UniProtKB-UniRule"/>
</dbReference>
<organism evidence="3 4">
    <name type="scientific">Dendrosporobacter quercicolus</name>
    <dbReference type="NCBI Taxonomy" id="146817"/>
    <lineage>
        <taxon>Bacteria</taxon>
        <taxon>Bacillati</taxon>
        <taxon>Bacillota</taxon>
        <taxon>Negativicutes</taxon>
        <taxon>Selenomonadales</taxon>
        <taxon>Sporomusaceae</taxon>
        <taxon>Dendrosporobacter</taxon>
    </lineage>
</organism>
<dbReference type="EMBL" id="FNHB01000001">
    <property type="protein sequence ID" value="SDL57879.1"/>
    <property type="molecule type" value="Genomic_DNA"/>
</dbReference>
<dbReference type="GO" id="GO:0005737">
    <property type="term" value="C:cytoplasm"/>
    <property type="evidence" value="ECO:0007669"/>
    <property type="project" value="UniProtKB-SubCell"/>
</dbReference>
<evidence type="ECO:0000313" key="3">
    <source>
        <dbReference type="EMBL" id="SDL57879.1"/>
    </source>
</evidence>
<comment type="catalytic activity">
    <reaction evidence="2">
        <text>cytidine(34) in elongator tRNA(Met) + acetate + ATP = N(4)-acetylcytidine(34) in elongator tRNA(Met) + AMP + diphosphate</text>
        <dbReference type="Rhea" id="RHEA:58144"/>
        <dbReference type="Rhea" id="RHEA-COMP:10693"/>
        <dbReference type="Rhea" id="RHEA-COMP:10694"/>
        <dbReference type="ChEBI" id="CHEBI:30089"/>
        <dbReference type="ChEBI" id="CHEBI:30616"/>
        <dbReference type="ChEBI" id="CHEBI:33019"/>
        <dbReference type="ChEBI" id="CHEBI:74900"/>
        <dbReference type="ChEBI" id="CHEBI:82748"/>
        <dbReference type="ChEBI" id="CHEBI:456215"/>
    </reaction>
</comment>
<keyword evidence="4" id="KW-1185">Reference proteome</keyword>
<dbReference type="NCBIfam" id="NF010191">
    <property type="entry name" value="PRK13670.1"/>
    <property type="match status" value="1"/>
</dbReference>
<sequence>MRTVGIIAEYNPFHNGHQWQIKKARELSGCDYVICVISGSFVQRGEPAVFDKWKRAEMAVRGGADLIIELPVVWAVRSAQYFATGGIRLLKALGIVSHVCFGAEHADLSVLWPVARAIDDSQTMNVFHSNLKAGQPYAAALSNAIQSSQHIPPTVLNQPNNILAIEYLRAISKFAPELLPLAIGRQSASHHAALISGSLSSAKAIRNVLAAGSVTAIKQAVPPATYRIVEDLLATQRGPACRARLDNLLLGRLRTALPADIEQLPDVSEGLQFKILAAALEAGNQQELLAAMKSKRYPATRLQRILIHALLGMTKSTIAQFDQTGPLYARVLAFNDNGRQLLKKISRNASFPVITKTTRHLNSTSRHRPALSMLQQLLALDTLATDIFSLSLPSAPWTAGGWDFRQPPFYLADAGSASTSVYNGKGK</sequence>
<dbReference type="GO" id="GO:0016740">
    <property type="term" value="F:transferase activity"/>
    <property type="evidence" value="ECO:0007669"/>
    <property type="project" value="UniProtKB-KW"/>
</dbReference>
<dbReference type="GO" id="GO:0006400">
    <property type="term" value="P:tRNA modification"/>
    <property type="evidence" value="ECO:0007669"/>
    <property type="project" value="UniProtKB-UniRule"/>
</dbReference>
<reference evidence="3 4" key="1">
    <citation type="submission" date="2016-10" db="EMBL/GenBank/DDBJ databases">
        <authorList>
            <person name="de Groot N.N."/>
        </authorList>
    </citation>
    <scope>NUCLEOTIDE SEQUENCE [LARGE SCALE GENOMIC DNA]</scope>
    <source>
        <strain evidence="3 4">DSM 1736</strain>
    </source>
</reference>
<keyword evidence="1 2" id="KW-0819">tRNA processing</keyword>
<comment type="function">
    <text evidence="2">Catalyzes the formation of N(4)-acetylcytidine (ac(4)C) at the wobble position of elongator tRNA(Met), using acetate and ATP as substrates. First activates an acetate ion to form acetyladenylate (Ac-AMP) and then transfers the acetyl group to tRNA to form ac(4)C34.</text>
</comment>
<feature type="binding site" evidence="2">
    <location>
        <position position="102"/>
    </location>
    <ligand>
        <name>ATP</name>
        <dbReference type="ChEBI" id="CHEBI:30616"/>
    </ligand>
</feature>
<protein>
    <recommendedName>
        <fullName evidence="2">tRNA(Met) cytidine acetate ligase</fullName>
        <ecNumber evidence="2">6.3.4.-</ecNumber>
    </recommendedName>
</protein>
<dbReference type="Gene3D" id="3.40.50.620">
    <property type="entry name" value="HUPs"/>
    <property type="match status" value="1"/>
</dbReference>
<keyword evidence="2" id="KW-0436">Ligase</keyword>